<sequence>MKFRRRKIDKKLMAPVTTNSIAFIRPRTFLGAVRLTGADKLAVPGKYLASARNGFLRLKELQPNTKLGDRPIFLCSNHGEAFGQLAFAYLAGKLKPGSALLHFDAHHDLMGLTRIKPFPSDPQAALAASYDDAGFIHPLFFHGLVSRYLWVLPQGVDRVNMDQYLKYFAGLPHNPFPITADLFPPTRAGFPYPVNREGSIPLPCRPKQAVVLEVVLAAELEERTRRLKEEIVLDFDLDYFGSVNSQFGDELAPEIAGFFPSDPLLGVSQSVQLLMRSRIRPAACVMAMSPEYFSRPERLSDTAAVLAQGLMNLANI</sequence>
<organism evidence="1 2">
    <name type="scientific">candidate division WOR-1 bacterium RIFOXYC12_FULL_54_18</name>
    <dbReference type="NCBI Taxonomy" id="1802584"/>
    <lineage>
        <taxon>Bacteria</taxon>
        <taxon>Bacillati</taxon>
        <taxon>Saganbacteria</taxon>
    </lineage>
</organism>
<dbReference type="Pfam" id="PF12640">
    <property type="entry name" value="UPF0489"/>
    <property type="match status" value="1"/>
</dbReference>
<proteinExistence type="predicted"/>
<dbReference type="Proteomes" id="UP000178602">
    <property type="component" value="Unassembled WGS sequence"/>
</dbReference>
<gene>
    <name evidence="1" type="ORF">A3K49_00795</name>
</gene>
<evidence type="ECO:0000313" key="1">
    <source>
        <dbReference type="EMBL" id="OGC27547.1"/>
    </source>
</evidence>
<dbReference type="InterPro" id="IPR024131">
    <property type="entry name" value="UPF0489"/>
</dbReference>
<accession>A0A1F4T4S9</accession>
<evidence type="ECO:0008006" key="3">
    <source>
        <dbReference type="Google" id="ProtNLM"/>
    </source>
</evidence>
<dbReference type="EMBL" id="MEUG01000001">
    <property type="protein sequence ID" value="OGC27547.1"/>
    <property type="molecule type" value="Genomic_DNA"/>
</dbReference>
<name>A0A1F4T4S9_UNCSA</name>
<evidence type="ECO:0000313" key="2">
    <source>
        <dbReference type="Proteomes" id="UP000178602"/>
    </source>
</evidence>
<comment type="caution">
    <text evidence="1">The sequence shown here is derived from an EMBL/GenBank/DDBJ whole genome shotgun (WGS) entry which is preliminary data.</text>
</comment>
<protein>
    <recommendedName>
        <fullName evidence="3">Arginase</fullName>
    </recommendedName>
</protein>
<reference evidence="1 2" key="1">
    <citation type="journal article" date="2016" name="Nat. Commun.">
        <title>Thousands of microbial genomes shed light on interconnected biogeochemical processes in an aquifer system.</title>
        <authorList>
            <person name="Anantharaman K."/>
            <person name="Brown C.T."/>
            <person name="Hug L.A."/>
            <person name="Sharon I."/>
            <person name="Castelle C.J."/>
            <person name="Probst A.J."/>
            <person name="Thomas B.C."/>
            <person name="Singh A."/>
            <person name="Wilkins M.J."/>
            <person name="Karaoz U."/>
            <person name="Brodie E.L."/>
            <person name="Williams K.H."/>
            <person name="Hubbard S.S."/>
            <person name="Banfield J.F."/>
        </authorList>
    </citation>
    <scope>NUCLEOTIDE SEQUENCE [LARGE SCALE GENOMIC DNA]</scope>
</reference>
<dbReference type="AlphaFoldDB" id="A0A1F4T4S9"/>